<dbReference type="InterPro" id="IPR013249">
    <property type="entry name" value="RNA_pol_sigma70_r4_t2"/>
</dbReference>
<dbReference type="Pfam" id="PF04542">
    <property type="entry name" value="Sigma70_r2"/>
    <property type="match status" value="1"/>
</dbReference>
<feature type="domain" description="RNA polymerase sigma-70 region 2" evidence="6">
    <location>
        <begin position="14"/>
        <end position="76"/>
    </location>
</feature>
<gene>
    <name evidence="8" type="primary">sigJ</name>
    <name evidence="8" type="ORF">IT882_06645</name>
</gene>
<feature type="domain" description="RNA polymerase sigma factor 70 region 4 type 2" evidence="7">
    <location>
        <begin position="123"/>
        <end position="173"/>
    </location>
</feature>
<dbReference type="InterPro" id="IPR052704">
    <property type="entry name" value="ECF_Sigma-70_Domain"/>
</dbReference>
<dbReference type="Gene3D" id="1.10.1740.10">
    <property type="match status" value="1"/>
</dbReference>
<dbReference type="InterPro" id="IPR007627">
    <property type="entry name" value="RNA_pol_sigma70_r2"/>
</dbReference>
<evidence type="ECO:0000256" key="4">
    <source>
        <dbReference type="ARBA" id="ARBA00023082"/>
    </source>
</evidence>
<dbReference type="InterPro" id="IPR014284">
    <property type="entry name" value="RNA_pol_sigma-70_dom"/>
</dbReference>
<dbReference type="SUPFAM" id="SSF88659">
    <property type="entry name" value="Sigma3 and sigma4 domains of RNA polymerase sigma factors"/>
    <property type="match status" value="1"/>
</dbReference>
<dbReference type="InterPro" id="IPR032710">
    <property type="entry name" value="NTF2-like_dom_sf"/>
</dbReference>
<dbReference type="GO" id="GO:0006352">
    <property type="term" value="P:DNA-templated transcription initiation"/>
    <property type="evidence" value="ECO:0007669"/>
    <property type="project" value="InterPro"/>
</dbReference>
<dbReference type="Proteomes" id="UP000594480">
    <property type="component" value="Chromosome"/>
</dbReference>
<evidence type="ECO:0000256" key="5">
    <source>
        <dbReference type="ARBA" id="ARBA00023163"/>
    </source>
</evidence>
<dbReference type="EMBL" id="CP064760">
    <property type="protein sequence ID" value="QPE05662.1"/>
    <property type="molecule type" value="Genomic_DNA"/>
</dbReference>
<keyword evidence="5" id="KW-0804">Transcription</keyword>
<sequence length="301" mass="33111">MTDESIDGEAIAERRHLVSLAFRMLGTIAEAEDAVQETYVRWYRLSDQERASIDSPRAWLTRAASRVCLDLLGSARARRESYIGEWLPEPVPVTAFGAPHEPASSDARDPLDRVSLDESVSTALLTVLESMTPAERVVFVLHEVVAVPFREIAEVVGRTDAACRQLAASARRRVRSAAARRVSREEHDRVVWAFAAAAQSGRLDELIAVLDPEVVLRSDGGGRVSAARRPVIGADRVARFLLGIGQKRPEVQLHPLQTPDGLGFAMWLDARIVGVVTLEVGATSVREVRLVLNPEKLSLWN</sequence>
<dbReference type="Pfam" id="PF08281">
    <property type="entry name" value="Sigma70_r4_2"/>
    <property type="match status" value="1"/>
</dbReference>
<comment type="subunit">
    <text evidence="2">Interacts transiently with the RNA polymerase catalytic core formed by RpoA, RpoB, RpoC and RpoZ (2 alpha, 1 beta, 1 beta' and 1 omega subunit) to form the RNA polymerase holoenzyme that can initiate transcription.</text>
</comment>
<keyword evidence="3" id="KW-0805">Transcription regulation</keyword>
<organism evidence="8 9">
    <name type="scientific">Microbacterium schleiferi</name>
    <dbReference type="NCBI Taxonomy" id="69362"/>
    <lineage>
        <taxon>Bacteria</taxon>
        <taxon>Bacillati</taxon>
        <taxon>Actinomycetota</taxon>
        <taxon>Actinomycetes</taxon>
        <taxon>Micrococcales</taxon>
        <taxon>Microbacteriaceae</taxon>
        <taxon>Microbacterium</taxon>
    </lineage>
</organism>
<evidence type="ECO:0000313" key="8">
    <source>
        <dbReference type="EMBL" id="QPE05662.1"/>
    </source>
</evidence>
<accession>A0A7S8RIE7</accession>
<dbReference type="SUPFAM" id="SSF54427">
    <property type="entry name" value="NTF2-like"/>
    <property type="match status" value="1"/>
</dbReference>
<dbReference type="PANTHER" id="PTHR30173">
    <property type="entry name" value="SIGMA 19 FACTOR"/>
    <property type="match status" value="1"/>
</dbReference>
<evidence type="ECO:0000256" key="2">
    <source>
        <dbReference type="ARBA" id="ARBA00011344"/>
    </source>
</evidence>
<proteinExistence type="inferred from homology"/>
<dbReference type="GO" id="GO:0003677">
    <property type="term" value="F:DNA binding"/>
    <property type="evidence" value="ECO:0007669"/>
    <property type="project" value="InterPro"/>
</dbReference>
<evidence type="ECO:0000259" key="7">
    <source>
        <dbReference type="Pfam" id="PF08281"/>
    </source>
</evidence>
<evidence type="ECO:0000259" key="6">
    <source>
        <dbReference type="Pfam" id="PF04542"/>
    </source>
</evidence>
<dbReference type="InterPro" id="IPR036388">
    <property type="entry name" value="WH-like_DNA-bd_sf"/>
</dbReference>
<dbReference type="PANTHER" id="PTHR30173:SF43">
    <property type="entry name" value="ECF RNA POLYMERASE SIGMA FACTOR SIGI-RELATED"/>
    <property type="match status" value="1"/>
</dbReference>
<reference evidence="8 9" key="1">
    <citation type="submission" date="2020-11" db="EMBL/GenBank/DDBJ databases">
        <title>Amino acid is mineralized and recycled by bacteria in oceanic microbiome.</title>
        <authorList>
            <person name="Zheng L.Y."/>
        </authorList>
    </citation>
    <scope>NUCLEOTIDE SEQUENCE [LARGE SCALE GENOMIC DNA]</scope>
    <source>
        <strain evidence="8 9">A32-1</strain>
    </source>
</reference>
<dbReference type="InterPro" id="IPR013324">
    <property type="entry name" value="RNA_pol_sigma_r3/r4-like"/>
</dbReference>
<dbReference type="AlphaFoldDB" id="A0A7S8RIE7"/>
<keyword evidence="4" id="KW-0731">Sigma factor</keyword>
<dbReference type="SUPFAM" id="SSF88946">
    <property type="entry name" value="Sigma2 domain of RNA polymerase sigma factors"/>
    <property type="match status" value="1"/>
</dbReference>
<dbReference type="InterPro" id="IPR013325">
    <property type="entry name" value="RNA_pol_sigma_r2"/>
</dbReference>
<dbReference type="NCBIfam" id="TIGR02937">
    <property type="entry name" value="sigma70-ECF"/>
    <property type="match status" value="1"/>
</dbReference>
<dbReference type="Gene3D" id="1.10.10.10">
    <property type="entry name" value="Winged helix-like DNA-binding domain superfamily/Winged helix DNA-binding domain"/>
    <property type="match status" value="1"/>
</dbReference>
<evidence type="ECO:0000256" key="1">
    <source>
        <dbReference type="ARBA" id="ARBA00010641"/>
    </source>
</evidence>
<name>A0A7S8RIE7_9MICO</name>
<dbReference type="GO" id="GO:0016987">
    <property type="term" value="F:sigma factor activity"/>
    <property type="evidence" value="ECO:0007669"/>
    <property type="project" value="UniProtKB-KW"/>
</dbReference>
<evidence type="ECO:0000313" key="9">
    <source>
        <dbReference type="Proteomes" id="UP000594480"/>
    </source>
</evidence>
<evidence type="ECO:0000256" key="3">
    <source>
        <dbReference type="ARBA" id="ARBA00023015"/>
    </source>
</evidence>
<dbReference type="KEGG" id="msf:IT882_06645"/>
<dbReference type="RefSeq" id="WP_195693677.1">
    <property type="nucleotide sequence ID" value="NZ_CP064760.1"/>
</dbReference>
<comment type="similarity">
    <text evidence="1">Belongs to the sigma-70 factor family. ECF subfamily.</text>
</comment>
<dbReference type="NCBIfam" id="NF007214">
    <property type="entry name" value="PRK09636.1"/>
    <property type="match status" value="1"/>
</dbReference>
<protein>
    <submittedName>
        <fullName evidence="8">RNA polymerase sigma factor SigJ</fullName>
    </submittedName>
</protein>
<keyword evidence="9" id="KW-1185">Reference proteome</keyword>